<evidence type="ECO:0000256" key="1">
    <source>
        <dbReference type="ARBA" id="ARBA00022517"/>
    </source>
</evidence>
<dbReference type="GO" id="GO:0030490">
    <property type="term" value="P:maturation of SSU-rRNA"/>
    <property type="evidence" value="ECO:0007669"/>
    <property type="project" value="UniProtKB-UniRule"/>
</dbReference>
<name>A0A1H4CRZ0_9FLAO</name>
<dbReference type="Gene3D" id="3.30.300.20">
    <property type="match status" value="1"/>
</dbReference>
<dbReference type="HAMAP" id="MF_00003">
    <property type="entry name" value="RbfA"/>
    <property type="match status" value="1"/>
</dbReference>
<dbReference type="RefSeq" id="WP_093244680.1">
    <property type="nucleotide sequence ID" value="NZ_FNQF01000008.1"/>
</dbReference>
<dbReference type="EMBL" id="FNQF01000008">
    <property type="protein sequence ID" value="SEA62892.1"/>
    <property type="molecule type" value="Genomic_DNA"/>
</dbReference>
<evidence type="ECO:0000313" key="3">
    <source>
        <dbReference type="EMBL" id="SEA62892.1"/>
    </source>
</evidence>
<reference evidence="3 4" key="1">
    <citation type="submission" date="2016-10" db="EMBL/GenBank/DDBJ databases">
        <authorList>
            <person name="de Groot N.N."/>
        </authorList>
    </citation>
    <scope>NUCLEOTIDE SEQUENCE [LARGE SCALE GENOMIC DNA]</scope>
    <source>
        <strain evidence="3 4">DSM 23581</strain>
    </source>
</reference>
<dbReference type="InterPro" id="IPR015946">
    <property type="entry name" value="KH_dom-like_a/b"/>
</dbReference>
<proteinExistence type="inferred from homology"/>
<dbReference type="SUPFAM" id="SSF89919">
    <property type="entry name" value="Ribosome-binding factor A, RbfA"/>
    <property type="match status" value="1"/>
</dbReference>
<dbReference type="InterPro" id="IPR000238">
    <property type="entry name" value="RbfA"/>
</dbReference>
<dbReference type="GO" id="GO:0005829">
    <property type="term" value="C:cytosol"/>
    <property type="evidence" value="ECO:0007669"/>
    <property type="project" value="TreeGrafter"/>
</dbReference>
<accession>A0A1H4CRZ0</accession>
<comment type="similarity">
    <text evidence="2">Belongs to the RbfA family.</text>
</comment>
<dbReference type="AlphaFoldDB" id="A0A1H4CRZ0"/>
<dbReference type="PANTHER" id="PTHR33515">
    <property type="entry name" value="RIBOSOME-BINDING FACTOR A, CHLOROPLASTIC-RELATED"/>
    <property type="match status" value="1"/>
</dbReference>
<comment type="function">
    <text evidence="2">One of several proteins that assist in the late maturation steps of the functional core of the 30S ribosomal subunit. Associates with free 30S ribosomal subunits (but not with 30S subunits that are part of 70S ribosomes or polysomes). Required for efficient processing of 16S rRNA. May interact with the 5'-terminal helix region of 16S rRNA.</text>
</comment>
<dbReference type="STRING" id="908615.SAMN05421540_108119"/>
<keyword evidence="4" id="KW-1185">Reference proteome</keyword>
<dbReference type="Proteomes" id="UP000198820">
    <property type="component" value="Unassembled WGS sequence"/>
</dbReference>
<gene>
    <name evidence="2" type="primary">rbfA</name>
    <name evidence="3" type="ORF">SAMN05421540_108119</name>
</gene>
<keyword evidence="2" id="KW-0963">Cytoplasm</keyword>
<comment type="subcellular location">
    <subcellularLocation>
        <location evidence="2">Cytoplasm</location>
    </subcellularLocation>
</comment>
<dbReference type="InterPro" id="IPR023799">
    <property type="entry name" value="RbfA_dom_sf"/>
</dbReference>
<protein>
    <recommendedName>
        <fullName evidence="2">Ribosome-binding factor A</fullName>
    </recommendedName>
</protein>
<dbReference type="GO" id="GO:0043024">
    <property type="term" value="F:ribosomal small subunit binding"/>
    <property type="evidence" value="ECO:0007669"/>
    <property type="project" value="TreeGrafter"/>
</dbReference>
<dbReference type="Pfam" id="PF02033">
    <property type="entry name" value="RBFA"/>
    <property type="match status" value="1"/>
</dbReference>
<dbReference type="PANTHER" id="PTHR33515:SF1">
    <property type="entry name" value="RIBOSOME-BINDING FACTOR A, CHLOROPLASTIC-RELATED"/>
    <property type="match status" value="1"/>
</dbReference>
<keyword evidence="1 2" id="KW-0690">Ribosome biogenesis</keyword>
<dbReference type="NCBIfam" id="TIGR00082">
    <property type="entry name" value="rbfA"/>
    <property type="match status" value="1"/>
</dbReference>
<evidence type="ECO:0000313" key="4">
    <source>
        <dbReference type="Proteomes" id="UP000198820"/>
    </source>
</evidence>
<organism evidence="3 4">
    <name type="scientific">Psychroflexus halocasei</name>
    <dbReference type="NCBI Taxonomy" id="908615"/>
    <lineage>
        <taxon>Bacteria</taxon>
        <taxon>Pseudomonadati</taxon>
        <taxon>Bacteroidota</taxon>
        <taxon>Flavobacteriia</taxon>
        <taxon>Flavobacteriales</taxon>
        <taxon>Flavobacteriaceae</taxon>
        <taxon>Psychroflexus</taxon>
    </lineage>
</organism>
<sequence>MEETNRQKKIAGLIQKDLADVIRLTLKNAGVDNIIISVTKVRVTPDLLQAKAYLSVFPSEKAHGILKDIDQYRPKIKHEIAQRTKHQLRRMPDLLLYHDDSIEYINDLENAFKGKDNPIKDPDILDKRKKR</sequence>
<evidence type="ECO:0000256" key="2">
    <source>
        <dbReference type="HAMAP-Rule" id="MF_00003"/>
    </source>
</evidence>
<comment type="subunit">
    <text evidence="2">Monomer. Binds 30S ribosomal subunits, but not 50S ribosomal subunits or 70S ribosomes.</text>
</comment>